<comment type="similarity">
    <text evidence="5">Belongs to the purine/pyrimidine phosphoribosyltransferase family. Xpt subfamily.</text>
</comment>
<keyword evidence="3 5" id="KW-0808">Transferase</keyword>
<dbReference type="InterPro" id="IPR010079">
    <property type="entry name" value="Xanthine_PRibTrfase"/>
</dbReference>
<dbReference type="InterPro" id="IPR029057">
    <property type="entry name" value="PRTase-like"/>
</dbReference>
<comment type="caution">
    <text evidence="8">The sequence shown here is derived from an EMBL/GenBank/DDBJ whole genome shotgun (WGS) entry which is preliminary data.</text>
</comment>
<keyword evidence="2 5" id="KW-0328">Glycosyltransferase</keyword>
<feature type="domain" description="Phosphoribosyltransferase" evidence="7">
    <location>
        <begin position="23"/>
        <end position="157"/>
    </location>
</feature>
<dbReference type="CDD" id="cd06223">
    <property type="entry name" value="PRTases_typeI"/>
    <property type="match status" value="1"/>
</dbReference>
<comment type="caution">
    <text evidence="5">Lacks conserved residue(s) required for the propagation of feature annotation.</text>
</comment>
<dbReference type="PANTHER" id="PTHR43864:SF1">
    <property type="entry name" value="XANTHINE PHOSPHORIBOSYLTRANSFERASE"/>
    <property type="match status" value="1"/>
</dbReference>
<protein>
    <recommendedName>
        <fullName evidence="5 6">Xanthine phosphoribosyltransferase</fullName>
        <shortName evidence="5">XPRTase</shortName>
        <ecNumber evidence="5 6">2.4.2.22</ecNumber>
    </recommendedName>
</protein>
<evidence type="ECO:0000256" key="5">
    <source>
        <dbReference type="HAMAP-Rule" id="MF_01184"/>
    </source>
</evidence>
<gene>
    <name evidence="5" type="primary">xpt</name>
    <name evidence="8" type="ORF">J2Z71_000344</name>
</gene>
<comment type="pathway">
    <text evidence="5">Purine metabolism; XMP biosynthesis via salvage pathway; XMP from xanthine: step 1/1.</text>
</comment>
<accession>A0ABS4KAL5</accession>
<feature type="binding site" evidence="5">
    <location>
        <position position="27"/>
    </location>
    <ligand>
        <name>xanthine</name>
        <dbReference type="ChEBI" id="CHEBI:17712"/>
    </ligand>
</feature>
<dbReference type="EC" id="2.4.2.22" evidence="5 6"/>
<dbReference type="InterPro" id="IPR050118">
    <property type="entry name" value="Pur/Pyrimidine_PRTase"/>
</dbReference>
<keyword evidence="4 5" id="KW-0660">Purine salvage</keyword>
<dbReference type="NCBIfam" id="TIGR01744">
    <property type="entry name" value="XPRTase"/>
    <property type="match status" value="1"/>
</dbReference>
<comment type="subunit">
    <text evidence="5">Homodimer.</text>
</comment>
<evidence type="ECO:0000259" key="7">
    <source>
        <dbReference type="Pfam" id="PF00156"/>
    </source>
</evidence>
<reference evidence="8 9" key="1">
    <citation type="submission" date="2021-03" db="EMBL/GenBank/DDBJ databases">
        <title>Genomic Encyclopedia of Type Strains, Phase IV (KMG-IV): sequencing the most valuable type-strain genomes for metagenomic binning, comparative biology and taxonomic classification.</title>
        <authorList>
            <person name="Goeker M."/>
        </authorList>
    </citation>
    <scope>NUCLEOTIDE SEQUENCE [LARGE SCALE GENOMIC DNA]</scope>
    <source>
        <strain evidence="8 9">DSM 27563</strain>
    </source>
</reference>
<evidence type="ECO:0000256" key="1">
    <source>
        <dbReference type="ARBA" id="ARBA00022490"/>
    </source>
</evidence>
<dbReference type="NCBIfam" id="NF006671">
    <property type="entry name" value="PRK09219.1"/>
    <property type="match status" value="1"/>
</dbReference>
<dbReference type="Pfam" id="PF00156">
    <property type="entry name" value="Pribosyltran"/>
    <property type="match status" value="1"/>
</dbReference>
<name>A0ABS4KAL5_9FIRM</name>
<comment type="subcellular location">
    <subcellularLocation>
        <location evidence="5">Cytoplasm</location>
    </subcellularLocation>
</comment>
<dbReference type="HAMAP" id="MF_01184">
    <property type="entry name" value="XPRTase"/>
    <property type="match status" value="1"/>
</dbReference>
<keyword evidence="9" id="KW-1185">Reference proteome</keyword>
<feature type="binding site" evidence="5">
    <location>
        <position position="157"/>
    </location>
    <ligand>
        <name>xanthine</name>
        <dbReference type="ChEBI" id="CHEBI:17712"/>
    </ligand>
</feature>
<dbReference type="InterPro" id="IPR000836">
    <property type="entry name" value="PRTase_dom"/>
</dbReference>
<dbReference type="Gene3D" id="3.40.50.2020">
    <property type="match status" value="1"/>
</dbReference>
<dbReference type="EMBL" id="JAGGLJ010000003">
    <property type="protein sequence ID" value="MBP2024821.1"/>
    <property type="molecule type" value="Genomic_DNA"/>
</dbReference>
<dbReference type="PANTHER" id="PTHR43864">
    <property type="entry name" value="HYPOXANTHINE/GUANINE PHOSPHORIBOSYLTRANSFERASE"/>
    <property type="match status" value="1"/>
</dbReference>
<organism evidence="8 9">
    <name type="scientific">Peptoniphilus stercorisuis</name>
    <dbReference type="NCBI Taxonomy" id="1436965"/>
    <lineage>
        <taxon>Bacteria</taxon>
        <taxon>Bacillati</taxon>
        <taxon>Bacillota</taxon>
        <taxon>Tissierellia</taxon>
        <taxon>Tissierellales</taxon>
        <taxon>Peptoniphilaceae</taxon>
        <taxon>Peptoniphilus</taxon>
    </lineage>
</organism>
<comment type="catalytic activity">
    <reaction evidence="5">
        <text>XMP + diphosphate = xanthine + 5-phospho-alpha-D-ribose 1-diphosphate</text>
        <dbReference type="Rhea" id="RHEA:10800"/>
        <dbReference type="ChEBI" id="CHEBI:17712"/>
        <dbReference type="ChEBI" id="CHEBI:33019"/>
        <dbReference type="ChEBI" id="CHEBI:57464"/>
        <dbReference type="ChEBI" id="CHEBI:58017"/>
        <dbReference type="EC" id="2.4.2.22"/>
    </reaction>
</comment>
<evidence type="ECO:0000256" key="2">
    <source>
        <dbReference type="ARBA" id="ARBA00022676"/>
    </source>
</evidence>
<evidence type="ECO:0000313" key="8">
    <source>
        <dbReference type="EMBL" id="MBP2024821.1"/>
    </source>
</evidence>
<evidence type="ECO:0000256" key="6">
    <source>
        <dbReference type="NCBIfam" id="TIGR01744"/>
    </source>
</evidence>
<sequence>MNLLEERILKDGRILDGNIIKVDSFLNHQLDIEFLNKLGQEIYEHFKDKNINKILTIEASGIALATVVSQAFSYIPVVFAKKQKTSNIGDDLYQSVVKSYTSNKEYNVTVSKRYLSSDDNLLIIDDFLAEGNALKGLIDVANQAGCQIEGLSVAVEKGFQDGGKIIRDMGYDLLSLAIIKTIENGKFEFDN</sequence>
<dbReference type="Proteomes" id="UP001519306">
    <property type="component" value="Unassembled WGS sequence"/>
</dbReference>
<keyword evidence="1 5" id="KW-0963">Cytoplasm</keyword>
<dbReference type="RefSeq" id="WP_210060129.1">
    <property type="nucleotide sequence ID" value="NZ_JAGGLJ010000003.1"/>
</dbReference>
<evidence type="ECO:0000313" key="9">
    <source>
        <dbReference type="Proteomes" id="UP001519306"/>
    </source>
</evidence>
<evidence type="ECO:0000256" key="3">
    <source>
        <dbReference type="ARBA" id="ARBA00022679"/>
    </source>
</evidence>
<comment type="function">
    <text evidence="5">Converts the preformed base xanthine, a product of nucleic acid breakdown, to xanthosine 5'-monophosphate (XMP), so it can be reused for RNA or DNA synthesis.</text>
</comment>
<evidence type="ECO:0000256" key="4">
    <source>
        <dbReference type="ARBA" id="ARBA00022726"/>
    </source>
</evidence>
<proteinExistence type="inferred from homology"/>
<dbReference type="SUPFAM" id="SSF53271">
    <property type="entry name" value="PRTase-like"/>
    <property type="match status" value="1"/>
</dbReference>
<dbReference type="GO" id="GO:0000310">
    <property type="term" value="F:xanthine phosphoribosyltransferase activity"/>
    <property type="evidence" value="ECO:0007669"/>
    <property type="project" value="UniProtKB-EC"/>
</dbReference>
<feature type="binding site" evidence="5">
    <location>
        <begin position="129"/>
        <end position="133"/>
    </location>
    <ligand>
        <name>5-phospho-alpha-D-ribose 1-diphosphate</name>
        <dbReference type="ChEBI" id="CHEBI:58017"/>
    </ligand>
</feature>